<protein>
    <recommendedName>
        <fullName evidence="11">PPM-type phosphatase domain-containing protein</fullName>
    </recommendedName>
</protein>
<comment type="caution">
    <text evidence="12">The sequence shown here is derived from an EMBL/GenBank/DDBJ whole genome shotgun (WGS) entry which is preliminary data.</text>
</comment>
<comment type="similarity">
    <text evidence="2">Belongs to the mitochondrial carrier (TC 2.A.29) family.</text>
</comment>
<dbReference type="InterPro" id="IPR018108">
    <property type="entry name" value="MCP_transmembrane"/>
</dbReference>
<keyword evidence="13" id="KW-1185">Reference proteome</keyword>
<evidence type="ECO:0000256" key="5">
    <source>
        <dbReference type="ARBA" id="ARBA00022737"/>
    </source>
</evidence>
<evidence type="ECO:0000256" key="10">
    <source>
        <dbReference type="SAM" id="Phobius"/>
    </source>
</evidence>
<accession>A0A367L5F8</accession>
<keyword evidence="6" id="KW-0496">Mitochondrion</keyword>
<proteinExistence type="inferred from homology"/>
<keyword evidence="7 10" id="KW-1133">Transmembrane helix</keyword>
<dbReference type="PROSITE" id="PS50920">
    <property type="entry name" value="SOLCAR"/>
    <property type="match status" value="3"/>
</dbReference>
<evidence type="ECO:0000256" key="3">
    <source>
        <dbReference type="ARBA" id="ARBA00022448"/>
    </source>
</evidence>
<organism evidence="12 13">
    <name type="scientific">Ophiocordyceps polyrhachis-furcata BCC 54312</name>
    <dbReference type="NCBI Taxonomy" id="1330021"/>
    <lineage>
        <taxon>Eukaryota</taxon>
        <taxon>Fungi</taxon>
        <taxon>Dikarya</taxon>
        <taxon>Ascomycota</taxon>
        <taxon>Pezizomycotina</taxon>
        <taxon>Sordariomycetes</taxon>
        <taxon>Hypocreomycetidae</taxon>
        <taxon>Hypocreales</taxon>
        <taxon>Ophiocordycipitaceae</taxon>
        <taxon>Ophiocordyceps</taxon>
    </lineage>
</organism>
<dbReference type="Pfam" id="PF00153">
    <property type="entry name" value="Mito_carr"/>
    <property type="match status" value="2"/>
</dbReference>
<evidence type="ECO:0000259" key="11">
    <source>
        <dbReference type="PROSITE" id="PS51746"/>
    </source>
</evidence>
<dbReference type="EMBL" id="LKCN02000014">
    <property type="protein sequence ID" value="RCI09665.1"/>
    <property type="molecule type" value="Genomic_DNA"/>
</dbReference>
<dbReference type="SMART" id="SM00332">
    <property type="entry name" value="PP2Cc"/>
    <property type="match status" value="1"/>
</dbReference>
<evidence type="ECO:0000256" key="4">
    <source>
        <dbReference type="ARBA" id="ARBA00022692"/>
    </source>
</evidence>
<dbReference type="InterPro" id="IPR036457">
    <property type="entry name" value="PPM-type-like_dom_sf"/>
</dbReference>
<feature type="domain" description="PPM-type phosphatase" evidence="11">
    <location>
        <begin position="63"/>
        <end position="341"/>
    </location>
</feature>
<dbReference type="GO" id="GO:0016020">
    <property type="term" value="C:membrane"/>
    <property type="evidence" value="ECO:0007669"/>
    <property type="project" value="UniProtKB-SubCell"/>
</dbReference>
<dbReference type="AlphaFoldDB" id="A0A367L5F8"/>
<feature type="transmembrane region" description="Helical" evidence="10">
    <location>
        <begin position="390"/>
        <end position="410"/>
    </location>
</feature>
<evidence type="ECO:0000256" key="2">
    <source>
        <dbReference type="ARBA" id="ARBA00006375"/>
    </source>
</evidence>
<dbReference type="Proteomes" id="UP000253664">
    <property type="component" value="Unassembled WGS sequence"/>
</dbReference>
<feature type="transmembrane region" description="Helical" evidence="10">
    <location>
        <begin position="534"/>
        <end position="556"/>
    </location>
</feature>
<keyword evidence="8 9" id="KW-0472">Membrane</keyword>
<dbReference type="InterPro" id="IPR023395">
    <property type="entry name" value="MCP_dom_sf"/>
</dbReference>
<keyword evidence="3" id="KW-0813">Transport</keyword>
<evidence type="ECO:0000313" key="12">
    <source>
        <dbReference type="EMBL" id="RCI09665.1"/>
    </source>
</evidence>
<dbReference type="Gene3D" id="1.50.40.10">
    <property type="entry name" value="Mitochondrial carrier domain"/>
    <property type="match status" value="1"/>
</dbReference>
<feature type="repeat" description="Solcar" evidence="9">
    <location>
        <begin position="537"/>
        <end position="623"/>
    </location>
</feature>
<dbReference type="PROSITE" id="PS51746">
    <property type="entry name" value="PPM_2"/>
    <property type="match status" value="1"/>
</dbReference>
<dbReference type="OrthoDB" id="60843at2759"/>
<dbReference type="InterPro" id="IPR001932">
    <property type="entry name" value="PPM-type_phosphatase-like_dom"/>
</dbReference>
<evidence type="ECO:0000256" key="6">
    <source>
        <dbReference type="ARBA" id="ARBA00022792"/>
    </source>
</evidence>
<comment type="subcellular location">
    <subcellularLocation>
        <location evidence="1">Membrane</location>
        <topology evidence="1">Multi-pass membrane protein</topology>
    </subcellularLocation>
</comment>
<reference evidence="12 13" key="1">
    <citation type="journal article" date="2015" name="BMC Genomics">
        <title>Insights from the genome of Ophiocordyceps polyrhachis-furcata to pathogenicity and host specificity in insect fungi.</title>
        <authorList>
            <person name="Wichadakul D."/>
            <person name="Kobmoo N."/>
            <person name="Ingsriswang S."/>
            <person name="Tangphatsornruang S."/>
            <person name="Chantasingh D."/>
            <person name="Luangsa-ard J.J."/>
            <person name="Eurwilaichitr L."/>
        </authorList>
    </citation>
    <scope>NUCLEOTIDE SEQUENCE [LARGE SCALE GENOMIC DNA]</scope>
    <source>
        <strain evidence="12 13">BCC 54312</strain>
    </source>
</reference>
<evidence type="ECO:0000256" key="1">
    <source>
        <dbReference type="ARBA" id="ARBA00004141"/>
    </source>
</evidence>
<evidence type="ECO:0000256" key="9">
    <source>
        <dbReference type="PROSITE-ProRule" id="PRU00282"/>
    </source>
</evidence>
<evidence type="ECO:0000313" key="13">
    <source>
        <dbReference type="Proteomes" id="UP000253664"/>
    </source>
</evidence>
<keyword evidence="5" id="KW-0677">Repeat</keyword>
<gene>
    <name evidence="12" type="ORF">L249_3821</name>
</gene>
<name>A0A367L5F8_9HYPO</name>
<dbReference type="SUPFAM" id="SSF81606">
    <property type="entry name" value="PP2C-like"/>
    <property type="match status" value="1"/>
</dbReference>
<feature type="repeat" description="Solcar" evidence="9">
    <location>
        <begin position="346"/>
        <end position="419"/>
    </location>
</feature>
<dbReference type="Gene3D" id="3.60.40.10">
    <property type="entry name" value="PPM-type phosphatase domain"/>
    <property type="match status" value="1"/>
</dbReference>
<sequence length="631" mass="66793">MHCASSAYSLHCVSALVGGRRRRYSTAASAIDVNVEEPAPNPVKFTYHLGAAYASKDGKVGHLHHSAHAAGKHWSAGEDAFFISSIGAGGYHSFGVADGVGGCKSDDVDPADFSRGICDSMAHFCSHGKIVPPSRLMQVGYDAVCEQKRAQGGGSTACVAVVDPRGIVEVANLGDSGFLHLRPNAIIYRSKGQSHGFNAPFQLRCPKLAGASPGDGPDDADIFRHTVRHGDILILATDGLFDNQYCHDILGRVNNVMFSNGAWQPTQSSGVSVSDDLRELMGINSGSPLQTELARVLTLAARTASLSKVDGPFAKMVQKYDPAAHYFGGKRDDITVVVAIYLNEIEEAMDVYVAGAVAAFTVDVIVYPLDTYKTRLQSRDFLKAAAPKGGLYQGIGVVVVATLPAAGVFFSTYERCKRLLASSEVLPLAVVHASASSVAEAASCLVLAPAEVIKQNAQMLKRSSSSSSAAAATTSSSSSSSSSASIQAFRRLGVSRLFSGYTALVARNLPFTAMQFPIYEHVRARLRRGRKRDALVETGFTAGVSAGVAGATAAFLTTPGDVVKTRIMVTAGQDRRLGSWAVIKAVWAERGVRGFFRGAGLRSGWTALGSSLYLGSYDMARLWLGKGESYS</sequence>
<dbReference type="PANTHER" id="PTHR45667">
    <property type="entry name" value="S-ADENOSYLMETHIONINE MITOCHONDRIAL CARRIER PROTEIN"/>
    <property type="match status" value="1"/>
</dbReference>
<evidence type="ECO:0000256" key="7">
    <source>
        <dbReference type="ARBA" id="ARBA00022989"/>
    </source>
</evidence>
<evidence type="ECO:0000256" key="8">
    <source>
        <dbReference type="ARBA" id="ARBA00023136"/>
    </source>
</evidence>
<keyword evidence="4 9" id="KW-0812">Transmembrane</keyword>
<dbReference type="SUPFAM" id="SSF103506">
    <property type="entry name" value="Mitochondrial carrier"/>
    <property type="match status" value="1"/>
</dbReference>
<keyword evidence="6" id="KW-0999">Mitochondrion inner membrane</keyword>
<feature type="repeat" description="Solcar" evidence="9">
    <location>
        <begin position="427"/>
        <end position="525"/>
    </location>
</feature>